<dbReference type="Gene3D" id="2.115.10.20">
    <property type="entry name" value="Glycosyl hydrolase domain, family 43"/>
    <property type="match status" value="2"/>
</dbReference>
<evidence type="ECO:0000313" key="4">
    <source>
        <dbReference type="EMBL" id="PIX03361.1"/>
    </source>
</evidence>
<comment type="caution">
    <text evidence="4">The sequence shown here is derived from an EMBL/GenBank/DDBJ whole genome shotgun (WGS) entry which is preliminary data.</text>
</comment>
<organism evidence="4 5">
    <name type="scientific">bacterium (Candidatus Gribaldobacteria) CG_4_8_14_3_um_filter_42_11</name>
    <dbReference type="NCBI Taxonomy" id="2014267"/>
    <lineage>
        <taxon>Bacteria</taxon>
        <taxon>Candidatus Gribaldobacteria</taxon>
    </lineage>
</organism>
<name>A0A2M7IYV7_9BACT</name>
<dbReference type="PANTHER" id="PTHR34106:SF5">
    <property type="entry name" value="GLYCOSIDASE"/>
    <property type="match status" value="1"/>
</dbReference>
<dbReference type="SUPFAM" id="SSF75005">
    <property type="entry name" value="Arabinanase/levansucrase/invertase"/>
    <property type="match status" value="2"/>
</dbReference>
<dbReference type="AlphaFoldDB" id="A0A2M7IYV7"/>
<evidence type="ECO:0000256" key="2">
    <source>
        <dbReference type="ARBA" id="ARBA00022679"/>
    </source>
</evidence>
<dbReference type="PANTHER" id="PTHR34106">
    <property type="entry name" value="GLYCOSIDASE"/>
    <property type="match status" value="1"/>
</dbReference>
<dbReference type="InterPro" id="IPR007184">
    <property type="entry name" value="Mannoside_phosphorylase"/>
</dbReference>
<evidence type="ECO:0008006" key="6">
    <source>
        <dbReference type="Google" id="ProtNLM"/>
    </source>
</evidence>
<sequence length="647" mass="73583">MFNIERHPQNPILRADLTNFWEAEAVFNGCPAKDGASFHFVYRAVSAMLQHSGAELQLSSIGYAQSSDGVNFKNRRRFIEPEYDWELFGCEDPRITKLGGKYYIFYTALSTYPPCADGIKIGLAITKDFERIEEKRQITFFNSKAMALFPEKINGKYAAILTVHSDSPPAKICIASFDYETEIWSKEYWEHWYALHDDYVVPLQRDNNDHIEVGAPPIKTRYGWLLIYGYIRNFFSSPRIFGIEAALLNSKDPCKILERTSKPILVPEKQYEICGKVPNVIFPSGAFIKNGKLFIYYGAADTACCLATCKVKELFKEMNPQFSFRVPALQRGKAPELKRFEDNPIIRPRPEYPWEAKATFNPGAFFANGKAHIIYRAMAEDNSSVFGYATSKDGLHIEERAEEPIYAPGEDFEKKMAPGNSGCEDPRFTKIDNQIFMTYTAVNAAGSVRVALTSITLEDFLAKHWNWKKPVLISSPEYDDKNACIFPRKISGRYAMLHRIAPDIWIDFVDDLNFDGTSWLRGQVLARPRENSWDNKKIGMAMAPFETPKGWLLLYHGVFEVDNSYRVGAMLLDIENPEKVISRLPEPILEPKMSYEREGQTSNVVFPCGAVVIGKKLFVYYGGGDSVIGVATINFNALLKKLLQCRF</sequence>
<comment type="similarity">
    <text evidence="3">Belongs to the glycosyl hydrolase 130 family.</text>
</comment>
<dbReference type="GO" id="GO:0016757">
    <property type="term" value="F:glycosyltransferase activity"/>
    <property type="evidence" value="ECO:0007669"/>
    <property type="project" value="UniProtKB-KW"/>
</dbReference>
<accession>A0A2M7IYV7</accession>
<keyword evidence="2" id="KW-0808">Transferase</keyword>
<protein>
    <recommendedName>
        <fullName evidence="6">Glycosidase</fullName>
    </recommendedName>
</protein>
<reference evidence="5" key="1">
    <citation type="submission" date="2017-09" db="EMBL/GenBank/DDBJ databases">
        <title>Depth-based differentiation of microbial function through sediment-hosted aquifers and enrichment of novel symbionts in the deep terrestrial subsurface.</title>
        <authorList>
            <person name="Probst A.J."/>
            <person name="Ladd B."/>
            <person name="Jarett J.K."/>
            <person name="Geller-Mcgrath D.E."/>
            <person name="Sieber C.M.K."/>
            <person name="Emerson J.B."/>
            <person name="Anantharaman K."/>
            <person name="Thomas B.C."/>
            <person name="Malmstrom R."/>
            <person name="Stieglmeier M."/>
            <person name="Klingl A."/>
            <person name="Woyke T."/>
            <person name="Ryan C.M."/>
            <person name="Banfield J.F."/>
        </authorList>
    </citation>
    <scope>NUCLEOTIDE SEQUENCE [LARGE SCALE GENOMIC DNA]</scope>
</reference>
<dbReference type="Proteomes" id="UP000230505">
    <property type="component" value="Unassembled WGS sequence"/>
</dbReference>
<evidence type="ECO:0000256" key="1">
    <source>
        <dbReference type="ARBA" id="ARBA00022676"/>
    </source>
</evidence>
<dbReference type="InterPro" id="IPR023296">
    <property type="entry name" value="Glyco_hydro_beta-prop_sf"/>
</dbReference>
<evidence type="ECO:0000256" key="3">
    <source>
        <dbReference type="ARBA" id="ARBA00024356"/>
    </source>
</evidence>
<dbReference type="CDD" id="cd18614">
    <property type="entry name" value="GH130"/>
    <property type="match status" value="1"/>
</dbReference>
<proteinExistence type="inferred from homology"/>
<evidence type="ECO:0000313" key="5">
    <source>
        <dbReference type="Proteomes" id="UP000230505"/>
    </source>
</evidence>
<dbReference type="EMBL" id="PFHV01000020">
    <property type="protein sequence ID" value="PIX03361.1"/>
    <property type="molecule type" value="Genomic_DNA"/>
</dbReference>
<keyword evidence="1" id="KW-0328">Glycosyltransferase</keyword>
<dbReference type="Pfam" id="PF04041">
    <property type="entry name" value="Glyco_hydro_130"/>
    <property type="match status" value="2"/>
</dbReference>
<gene>
    <name evidence="4" type="ORF">COZ78_00735</name>
</gene>
<dbReference type="CDD" id="cd18611">
    <property type="entry name" value="GH130"/>
    <property type="match status" value="1"/>
</dbReference>